<dbReference type="EMBL" id="CP012542">
    <property type="protein sequence ID" value="QCD45225.1"/>
    <property type="molecule type" value="Genomic_DNA"/>
</dbReference>
<dbReference type="AlphaFoldDB" id="A0A6G5QHQ7"/>
<evidence type="ECO:0000313" key="2">
    <source>
        <dbReference type="Proteomes" id="UP000503264"/>
    </source>
</evidence>
<protein>
    <recommendedName>
        <fullName evidence="3">Autotransporter domain protein</fullName>
    </recommendedName>
</protein>
<dbReference type="RefSeq" id="WP_171994025.1">
    <property type="nucleotide sequence ID" value="NZ_CP012542.1"/>
</dbReference>
<name>A0A6G5QHQ7_9BACT</name>
<sequence>MGSKNRLKGKPHPNVDYNLFGIKLQNLYQLTPKTSLITSAEHHNERYKATENFLYGTKRKNDKIAYEAGLMQNLGGGFALGLNFRYTDTNSNQSIYDYQKYTIKANLYYSF</sequence>
<organism evidence="1 2">
    <name type="scientific">Campylobacter mucosalis CCUG 21559</name>
    <dbReference type="NCBI Taxonomy" id="1032067"/>
    <lineage>
        <taxon>Bacteria</taxon>
        <taxon>Pseudomonadati</taxon>
        <taxon>Campylobacterota</taxon>
        <taxon>Epsilonproteobacteria</taxon>
        <taxon>Campylobacterales</taxon>
        <taxon>Campylobacteraceae</taxon>
        <taxon>Campylobacter</taxon>
    </lineage>
</organism>
<dbReference type="Proteomes" id="UP000503264">
    <property type="component" value="Chromosome"/>
</dbReference>
<reference evidence="1 2" key="1">
    <citation type="submission" date="2016-07" db="EMBL/GenBank/DDBJ databases">
        <title>Comparative genomics of the Campylobacter concisus group.</title>
        <authorList>
            <person name="Miller W.G."/>
            <person name="Yee E."/>
            <person name="Chapman M.H."/>
            <person name="Huynh S."/>
            <person name="Bono J.L."/>
            <person name="On S.L.W."/>
            <person name="StLeger J."/>
            <person name="Foster G."/>
            <person name="Parker C.T."/>
        </authorList>
    </citation>
    <scope>NUCLEOTIDE SEQUENCE [LARGE SCALE GENOMIC DNA]</scope>
    <source>
        <strain evidence="1 2">CCUG 21559</strain>
    </source>
</reference>
<accession>A0A6G5QHQ7</accession>
<keyword evidence="2" id="KW-1185">Reference proteome</keyword>
<proteinExistence type="predicted"/>
<evidence type="ECO:0000313" key="1">
    <source>
        <dbReference type="EMBL" id="QCD45225.1"/>
    </source>
</evidence>
<evidence type="ECO:0008006" key="3">
    <source>
        <dbReference type="Google" id="ProtNLM"/>
    </source>
</evidence>
<gene>
    <name evidence="1" type="ORF">CMUC_1463</name>
</gene>